<comment type="catalytic activity">
    <reaction evidence="1">
        <text>D-mannose 6-phosphate = D-fructose 6-phosphate</text>
        <dbReference type="Rhea" id="RHEA:12356"/>
        <dbReference type="ChEBI" id="CHEBI:58735"/>
        <dbReference type="ChEBI" id="CHEBI:61527"/>
        <dbReference type="EC" id="5.3.1.8"/>
    </reaction>
</comment>
<keyword evidence="7 10" id="KW-0413">Isomerase</keyword>
<dbReference type="RefSeq" id="WP_310912732.1">
    <property type="nucleotide sequence ID" value="NZ_JAVLVT010000005.1"/>
</dbReference>
<dbReference type="EC" id="5.3.1.8" evidence="4"/>
<feature type="region of interest" description="Disordered" evidence="8">
    <location>
        <begin position="101"/>
        <end position="125"/>
    </location>
</feature>
<evidence type="ECO:0000256" key="1">
    <source>
        <dbReference type="ARBA" id="ARBA00000757"/>
    </source>
</evidence>
<comment type="caution">
    <text evidence="10">The sequence shown here is derived from an EMBL/GenBank/DDBJ whole genome shotgun (WGS) entry which is preliminary data.</text>
</comment>
<dbReference type="GO" id="GO:0004476">
    <property type="term" value="F:mannose-6-phosphate isomerase activity"/>
    <property type="evidence" value="ECO:0007669"/>
    <property type="project" value="UniProtKB-EC"/>
</dbReference>
<evidence type="ECO:0000256" key="5">
    <source>
        <dbReference type="ARBA" id="ARBA00022723"/>
    </source>
</evidence>
<evidence type="ECO:0000259" key="9">
    <source>
        <dbReference type="Pfam" id="PF20511"/>
    </source>
</evidence>
<dbReference type="InterPro" id="IPR001250">
    <property type="entry name" value="Man6P_Isoase-1"/>
</dbReference>
<dbReference type="PRINTS" id="PR00714">
    <property type="entry name" value="MAN6PISMRASE"/>
</dbReference>
<dbReference type="InterPro" id="IPR046457">
    <property type="entry name" value="PMI_typeI_cat"/>
</dbReference>
<gene>
    <name evidence="10" type="primary">manA</name>
    <name evidence="10" type="ORF">RIF23_12905</name>
</gene>
<protein>
    <recommendedName>
        <fullName evidence="4">mannose-6-phosphate isomerase</fullName>
        <ecNumber evidence="4">5.3.1.8</ecNumber>
    </recommendedName>
</protein>
<keyword evidence="5" id="KW-0479">Metal-binding</keyword>
<dbReference type="Gene3D" id="1.10.441.10">
    <property type="entry name" value="Phosphomannose Isomerase, domain 2"/>
    <property type="match status" value="1"/>
</dbReference>
<proteinExistence type="inferred from homology"/>
<feature type="domain" description="Phosphomannose isomerase type I catalytic" evidence="9">
    <location>
        <begin position="1"/>
        <end position="149"/>
    </location>
</feature>
<dbReference type="NCBIfam" id="TIGR00218">
    <property type="entry name" value="manA"/>
    <property type="match status" value="1"/>
</dbReference>
<sequence>MHRMTNQVRPYAWGSRTEIPRLLGVSPTGEPQAELWLGAHPAAPSMLHHPHGTTPLDSAISADPTGLLGSRTTHRFGPRLPYLLKMLAAASPLSLQAHPDADQARAGYAHEESAGIPLDAPERNYPDPFSKPELLVALEPFVALCGFRQPQSISQELGQIDDPVIRRLRVDLTAPEPAAALRAAFTRLLRLGPSERDQLLTALLHHRHGGQRDTPGVLGHGDTVLELAKHHPDDPGVAASILLNRIELQPGEALFLPPGNVHAYLRGTAIEVMGSSDNVLRAGLTSKHVNVNELLRTVRFTPLPVPYVRPERSGRVMRYVAPTQEFVLSMIEPGADPVTVPGGLPRVLLCLTDQAHLHTREQYLALSRGESAFLPAADETATITGAGRLVLVAPGT</sequence>
<feature type="compositionally biased region" description="Basic and acidic residues" evidence="8">
    <location>
        <begin position="101"/>
        <end position="113"/>
    </location>
</feature>
<accession>A0ABU2H7C1</accession>
<dbReference type="InterPro" id="IPR014710">
    <property type="entry name" value="RmlC-like_jellyroll"/>
</dbReference>
<comment type="cofactor">
    <cofactor evidence="2">
        <name>Zn(2+)</name>
        <dbReference type="ChEBI" id="CHEBI:29105"/>
    </cofactor>
</comment>
<evidence type="ECO:0000256" key="7">
    <source>
        <dbReference type="ARBA" id="ARBA00023235"/>
    </source>
</evidence>
<evidence type="ECO:0000256" key="4">
    <source>
        <dbReference type="ARBA" id="ARBA00011956"/>
    </source>
</evidence>
<organism evidence="10 11">
    <name type="scientific">Lipingzhangella rawalii</name>
    <dbReference type="NCBI Taxonomy" id="2055835"/>
    <lineage>
        <taxon>Bacteria</taxon>
        <taxon>Bacillati</taxon>
        <taxon>Actinomycetota</taxon>
        <taxon>Actinomycetes</taxon>
        <taxon>Streptosporangiales</taxon>
        <taxon>Nocardiopsidaceae</taxon>
        <taxon>Lipingzhangella</taxon>
    </lineage>
</organism>
<dbReference type="Proteomes" id="UP001250214">
    <property type="component" value="Unassembled WGS sequence"/>
</dbReference>
<dbReference type="SUPFAM" id="SSF51182">
    <property type="entry name" value="RmlC-like cupins"/>
    <property type="match status" value="1"/>
</dbReference>
<evidence type="ECO:0000256" key="3">
    <source>
        <dbReference type="ARBA" id="ARBA00010772"/>
    </source>
</evidence>
<evidence type="ECO:0000256" key="2">
    <source>
        <dbReference type="ARBA" id="ARBA00001947"/>
    </source>
</evidence>
<dbReference type="EMBL" id="JAVLVT010000005">
    <property type="protein sequence ID" value="MDS1271195.1"/>
    <property type="molecule type" value="Genomic_DNA"/>
</dbReference>
<evidence type="ECO:0000256" key="8">
    <source>
        <dbReference type="SAM" id="MobiDB-lite"/>
    </source>
</evidence>
<keyword evidence="11" id="KW-1185">Reference proteome</keyword>
<dbReference type="Gene3D" id="2.60.120.10">
    <property type="entry name" value="Jelly Rolls"/>
    <property type="match status" value="2"/>
</dbReference>
<reference evidence="11" key="1">
    <citation type="submission" date="2023-07" db="EMBL/GenBank/DDBJ databases">
        <title>Novel species in the genus Lipingzhangella isolated from Sambhar Salt Lake.</title>
        <authorList>
            <person name="Jiya N."/>
            <person name="Kajale S."/>
            <person name="Sharma A."/>
        </authorList>
    </citation>
    <scope>NUCLEOTIDE SEQUENCE [LARGE SCALE GENOMIC DNA]</scope>
    <source>
        <strain evidence="11">LS1_29</strain>
    </source>
</reference>
<dbReference type="PANTHER" id="PTHR10309:SF0">
    <property type="entry name" value="MANNOSE-6-PHOSPHATE ISOMERASE"/>
    <property type="match status" value="1"/>
</dbReference>
<dbReference type="PIRSF" id="PIRSF001480">
    <property type="entry name" value="Mannose-6-phosphate_isomerase"/>
    <property type="match status" value="1"/>
</dbReference>
<comment type="similarity">
    <text evidence="3">Belongs to the mannose-6-phosphate isomerase type 1 family.</text>
</comment>
<name>A0ABU2H7C1_9ACTN</name>
<dbReference type="Pfam" id="PF20511">
    <property type="entry name" value="PMI_typeI_cat"/>
    <property type="match status" value="1"/>
</dbReference>
<evidence type="ECO:0000313" key="10">
    <source>
        <dbReference type="EMBL" id="MDS1271195.1"/>
    </source>
</evidence>
<evidence type="ECO:0000313" key="11">
    <source>
        <dbReference type="Proteomes" id="UP001250214"/>
    </source>
</evidence>
<dbReference type="CDD" id="cd07011">
    <property type="entry name" value="cupin_PMI_type_I_N"/>
    <property type="match status" value="1"/>
</dbReference>
<dbReference type="InterPro" id="IPR011051">
    <property type="entry name" value="RmlC_Cupin_sf"/>
</dbReference>
<evidence type="ECO:0000256" key="6">
    <source>
        <dbReference type="ARBA" id="ARBA00022833"/>
    </source>
</evidence>
<dbReference type="InterPro" id="IPR016305">
    <property type="entry name" value="Mannose-6-P_Isomerase"/>
</dbReference>
<keyword evidence="6" id="KW-0862">Zinc</keyword>
<dbReference type="PANTHER" id="PTHR10309">
    <property type="entry name" value="MANNOSE-6-PHOSPHATE ISOMERASE"/>
    <property type="match status" value="1"/>
</dbReference>